<accession>I3Y6F1</accession>
<evidence type="ECO:0000313" key="2">
    <source>
        <dbReference type="EMBL" id="AFL72569.1"/>
    </source>
</evidence>
<dbReference type="HOGENOM" id="CLU_020661_0_0_6"/>
<evidence type="ECO:0000313" key="3">
    <source>
        <dbReference type="Proteomes" id="UP000006062"/>
    </source>
</evidence>
<sequence>MNPSLQATPQRILGAAILGFLCLLLAAWILWSARSDEDHGDVGQAAIGSLEADSLDLRDTRLRNAFAYLVPQCYVMPRLQDGVVLNPCYTCHQLGDTPNYIDDSLFQKVFQMAESAREMPWPNVYEDRSERIERIDDIWMRDLVRTSNYEAKDGSLLLARRLSELPAHWDLDGDRHWNGYIPDAYFRFDEQGFDRDPQGQYTGWRAFAYYPLPATYWPTNGSAGDVLIRLPDAFRRRADGEPDVRVYALNLAIVEALIKRADVPIDPVDERDFGVDLDRDGSLDLADRVRYDWAPLEGREMSYVGLAAQRLAEGKAHLAGGLFPEGTEFLQSLRYLDADAAGRIQPAARMKELRYARKQAWYNYSELRGIAQREGAERREYENNVVKEAPGDYERGLFAQGWVYQGFIEDRAGQLRPQSQEETLYCMGCHGGVGVTADTTFAFARKFKASAEHGGWFHWSRRDASDLAEPWVEVLGEGVHPEYGFYLKQTRSGSEFLDNPELADRFFTSEGIPREEAFERLRHDIAFALLPSPERAMRLNKAYRTIVEDQDFIHGRDPNPTPFNRVMPVVPKDLPTGVEQAIKTATHYD</sequence>
<feature type="transmembrane region" description="Helical" evidence="1">
    <location>
        <begin position="12"/>
        <end position="31"/>
    </location>
</feature>
<protein>
    <submittedName>
        <fullName evidence="2">Uncharacterized protein</fullName>
    </submittedName>
</protein>
<keyword evidence="1" id="KW-0812">Transmembrane</keyword>
<gene>
    <name evidence="2" type="ordered locus">Thivi_0508</name>
</gene>
<dbReference type="Proteomes" id="UP000006062">
    <property type="component" value="Chromosome"/>
</dbReference>
<dbReference type="OrthoDB" id="8692at2"/>
<dbReference type="eggNOG" id="COG2010">
    <property type="taxonomic scope" value="Bacteria"/>
</dbReference>
<keyword evidence="1" id="KW-0472">Membrane</keyword>
<dbReference type="KEGG" id="tvi:Thivi_0508"/>
<keyword evidence="1" id="KW-1133">Transmembrane helix</keyword>
<organism evidence="2 3">
    <name type="scientific">Thiocystis violascens (strain ATCC 17096 / DSM 198 / 6111)</name>
    <name type="common">Chromatium violascens</name>
    <dbReference type="NCBI Taxonomy" id="765911"/>
    <lineage>
        <taxon>Bacteria</taxon>
        <taxon>Pseudomonadati</taxon>
        <taxon>Pseudomonadota</taxon>
        <taxon>Gammaproteobacteria</taxon>
        <taxon>Chromatiales</taxon>
        <taxon>Chromatiaceae</taxon>
        <taxon>Thiocystis</taxon>
    </lineage>
</organism>
<dbReference type="EMBL" id="CP003154">
    <property type="protein sequence ID" value="AFL72569.1"/>
    <property type="molecule type" value="Genomic_DNA"/>
</dbReference>
<name>I3Y6F1_THIV6</name>
<dbReference type="RefSeq" id="WP_014777067.1">
    <property type="nucleotide sequence ID" value="NC_018012.1"/>
</dbReference>
<keyword evidence="3" id="KW-1185">Reference proteome</keyword>
<dbReference type="AlphaFoldDB" id="I3Y6F1"/>
<proteinExistence type="predicted"/>
<reference evidence="2 3" key="1">
    <citation type="submission" date="2012-06" db="EMBL/GenBank/DDBJ databases">
        <title>Complete sequence of Thiocystis violascens DSM 198.</title>
        <authorList>
            <consortium name="US DOE Joint Genome Institute"/>
            <person name="Lucas S."/>
            <person name="Han J."/>
            <person name="Lapidus A."/>
            <person name="Cheng J.-F."/>
            <person name="Goodwin L."/>
            <person name="Pitluck S."/>
            <person name="Peters L."/>
            <person name="Ovchinnikova G."/>
            <person name="Teshima H."/>
            <person name="Detter J.C."/>
            <person name="Han C."/>
            <person name="Tapia R."/>
            <person name="Land M."/>
            <person name="Hauser L."/>
            <person name="Kyrpides N."/>
            <person name="Ivanova N."/>
            <person name="Pagani I."/>
            <person name="Vogl K."/>
            <person name="Liu Z."/>
            <person name="Frigaard N.-U."/>
            <person name="Bryant D."/>
            <person name="Woyke T."/>
        </authorList>
    </citation>
    <scope>NUCLEOTIDE SEQUENCE [LARGE SCALE GENOMIC DNA]</scope>
    <source>
        <strain evidence="3">ATCC 17096 / DSM 198 / 6111</strain>
    </source>
</reference>
<dbReference type="STRING" id="765911.Thivi_0508"/>
<evidence type="ECO:0000256" key="1">
    <source>
        <dbReference type="SAM" id="Phobius"/>
    </source>
</evidence>